<feature type="compositionally biased region" description="Basic and acidic residues" evidence="1">
    <location>
        <begin position="16"/>
        <end position="78"/>
    </location>
</feature>
<proteinExistence type="predicted"/>
<name>A0AAN7WCL5_9PEZI</name>
<reference evidence="2" key="1">
    <citation type="submission" date="2023-08" db="EMBL/GenBank/DDBJ databases">
        <title>Black Yeasts Isolated from many extreme environments.</title>
        <authorList>
            <person name="Coleine C."/>
            <person name="Stajich J.E."/>
            <person name="Selbmann L."/>
        </authorList>
    </citation>
    <scope>NUCLEOTIDE SEQUENCE</scope>
    <source>
        <strain evidence="2">CCFEE 5810</strain>
    </source>
</reference>
<evidence type="ECO:0000256" key="1">
    <source>
        <dbReference type="SAM" id="MobiDB-lite"/>
    </source>
</evidence>
<organism evidence="2 3">
    <name type="scientific">Elasticomyces elasticus</name>
    <dbReference type="NCBI Taxonomy" id="574655"/>
    <lineage>
        <taxon>Eukaryota</taxon>
        <taxon>Fungi</taxon>
        <taxon>Dikarya</taxon>
        <taxon>Ascomycota</taxon>
        <taxon>Pezizomycotina</taxon>
        <taxon>Dothideomycetes</taxon>
        <taxon>Dothideomycetidae</taxon>
        <taxon>Mycosphaerellales</taxon>
        <taxon>Teratosphaeriaceae</taxon>
        <taxon>Elasticomyces</taxon>
    </lineage>
</organism>
<dbReference type="EMBL" id="JAVRQU010000013">
    <property type="protein sequence ID" value="KAK5696045.1"/>
    <property type="molecule type" value="Genomic_DNA"/>
</dbReference>
<evidence type="ECO:0000313" key="2">
    <source>
        <dbReference type="EMBL" id="KAK5696045.1"/>
    </source>
</evidence>
<protein>
    <submittedName>
        <fullName evidence="2">Uncharacterized protein</fullName>
    </submittedName>
</protein>
<sequence>MPRAKRALAEVNPNVQHEEPSAKRTNAAEETRSDNEELRKDNDKLRKDIEELHEDNETLRNDNQELREDGENSRKDNGESIDDSDEDVSSEEGNNNLDAFQPKDYLCVDQPFWHYRQKNTANGEEEEEYSKFHKAYHDNPANEQHWLKPASDHPEWMWVMMKDAYSKVDNLRTKASYCDPENYGMYIYNDFHAYGVAEVLDSQLLAFNTAYKKKDTNQMWIIASAIAHWRSSEDTNMVLISGDGDTATPRVEACGRMFLTALEAVEQEGELKNDSRFRDLGLVMSLNLKWSADLEQYGIGEDGELQWRKDVVAYAKAAKLDLTEPWASAEARKAIDEFKNVNAIESGGAEATKWQWSRTFEELKRGNGHFGTRNQYDITKWTRQERAARSSKGKDPLADVPVKVLKDDGIGFR</sequence>
<feature type="compositionally biased region" description="Acidic residues" evidence="1">
    <location>
        <begin position="79"/>
        <end position="90"/>
    </location>
</feature>
<evidence type="ECO:0000313" key="3">
    <source>
        <dbReference type="Proteomes" id="UP001310594"/>
    </source>
</evidence>
<comment type="caution">
    <text evidence="2">The sequence shown here is derived from an EMBL/GenBank/DDBJ whole genome shotgun (WGS) entry which is preliminary data.</text>
</comment>
<gene>
    <name evidence="2" type="ORF">LTR97_008465</name>
</gene>
<feature type="region of interest" description="Disordered" evidence="1">
    <location>
        <begin position="1"/>
        <end position="101"/>
    </location>
</feature>
<dbReference type="AlphaFoldDB" id="A0AAN7WCL5"/>
<accession>A0AAN7WCL5</accession>
<dbReference type="Proteomes" id="UP001310594">
    <property type="component" value="Unassembled WGS sequence"/>
</dbReference>